<keyword evidence="1" id="KW-0812">Transmembrane</keyword>
<dbReference type="InterPro" id="IPR025164">
    <property type="entry name" value="Toastrack_DUF4097"/>
</dbReference>
<evidence type="ECO:0000256" key="1">
    <source>
        <dbReference type="SAM" id="Phobius"/>
    </source>
</evidence>
<keyword evidence="1" id="KW-1133">Transmembrane helix</keyword>
<evidence type="ECO:0000313" key="3">
    <source>
        <dbReference type="EMBL" id="RKF24595.1"/>
    </source>
</evidence>
<dbReference type="RefSeq" id="WP_120331172.1">
    <property type="nucleotide sequence ID" value="NZ_RAQQ01000022.1"/>
</dbReference>
<proteinExistence type="predicted"/>
<sequence length="274" mass="28487">MTLQATTDGVHRDPGNRRRAAAPVALGAAAALILLSGCDNLSYRRLDFDNTETARIDTIRVLPGAGDVVVRATGPESEVRIKRVVRYQGAEPDAKYEVKGSELVLDTECGMRCTVSYEVTAPAGVAVKGETSSGDVELTHVGAVELQVRSGDVRLSGATGPVRVEASSGNIDVSEATGAVTLRASSGDISARRVEGALDAEARSGNVVIEMEKPASVRAHATSGDVDVVVPAGPYRVRAHANSGDEHVTVTNDPAATLMLDVSTTSGDINVGQR</sequence>
<keyword evidence="1" id="KW-0472">Membrane</keyword>
<feature type="transmembrane region" description="Helical" evidence="1">
    <location>
        <begin position="20"/>
        <end position="38"/>
    </location>
</feature>
<dbReference type="EMBL" id="RAQQ01000022">
    <property type="protein sequence ID" value="RKF24595.1"/>
    <property type="molecule type" value="Genomic_DNA"/>
</dbReference>
<gene>
    <name evidence="3" type="ORF">D7I43_25495</name>
</gene>
<dbReference type="Proteomes" id="UP000285744">
    <property type="component" value="Unassembled WGS sequence"/>
</dbReference>
<evidence type="ECO:0000259" key="2">
    <source>
        <dbReference type="Pfam" id="PF13349"/>
    </source>
</evidence>
<name>A0A420EV48_9ACTN</name>
<evidence type="ECO:0000313" key="4">
    <source>
        <dbReference type="Proteomes" id="UP000285744"/>
    </source>
</evidence>
<accession>A0A420EV48</accession>
<feature type="domain" description="DUF4097" evidence="2">
    <location>
        <begin position="130"/>
        <end position="271"/>
    </location>
</feature>
<reference evidence="3 4" key="1">
    <citation type="journal article" date="2018" name="Int. J. Syst. Evol. Microbiol.">
        <title>Micromonospora globbae sp. nov., an endophytic actinomycete isolated from roots of Globba winitii C. H. Wright.</title>
        <authorList>
            <person name="Kuncharoen N."/>
            <person name="Pittayakhajonwut P."/>
            <person name="Tanasupawat S."/>
        </authorList>
    </citation>
    <scope>NUCLEOTIDE SEQUENCE [LARGE SCALE GENOMIC DNA]</scope>
    <source>
        <strain evidence="3 4">WPS1-2</strain>
    </source>
</reference>
<dbReference type="OrthoDB" id="4331847at2"/>
<dbReference type="AlphaFoldDB" id="A0A420EV48"/>
<organism evidence="3 4">
    <name type="scientific">Micromonospora globbae</name>
    <dbReference type="NCBI Taxonomy" id="1894969"/>
    <lineage>
        <taxon>Bacteria</taxon>
        <taxon>Bacillati</taxon>
        <taxon>Actinomycetota</taxon>
        <taxon>Actinomycetes</taxon>
        <taxon>Micromonosporales</taxon>
        <taxon>Micromonosporaceae</taxon>
        <taxon>Micromonospora</taxon>
    </lineage>
</organism>
<dbReference type="Pfam" id="PF13349">
    <property type="entry name" value="DUF4097"/>
    <property type="match status" value="1"/>
</dbReference>
<comment type="caution">
    <text evidence="3">The sequence shown here is derived from an EMBL/GenBank/DDBJ whole genome shotgun (WGS) entry which is preliminary data.</text>
</comment>
<protein>
    <recommendedName>
        <fullName evidence="2">DUF4097 domain-containing protein</fullName>
    </recommendedName>
</protein>